<evidence type="ECO:0000256" key="1">
    <source>
        <dbReference type="ARBA" id="ARBA00004496"/>
    </source>
</evidence>
<dbReference type="SMART" id="SM00840">
    <property type="entry name" value="DALR_2"/>
    <property type="match status" value="1"/>
</dbReference>
<dbReference type="InterPro" id="IPR009080">
    <property type="entry name" value="tRNAsynth_Ia_anticodon-bd"/>
</dbReference>
<evidence type="ECO:0000256" key="5">
    <source>
        <dbReference type="ARBA" id="ARBA00022598"/>
    </source>
</evidence>
<protein>
    <recommendedName>
        <fullName evidence="12">Cysteine--tRNA ligase</fullName>
        <ecNumber evidence="12">6.1.1.16</ecNumber>
    </recommendedName>
    <alternativeName>
        <fullName evidence="12">Cysteinyl-tRNA synthetase</fullName>
        <shortName evidence="12">CysRS</shortName>
    </alternativeName>
</protein>
<accession>A0ABX5FDV3</accession>
<dbReference type="InterPro" id="IPR032678">
    <property type="entry name" value="tRNA-synt_1_cat_dom"/>
</dbReference>
<feature type="binding site" evidence="12">
    <location>
        <position position="30"/>
    </location>
    <ligand>
        <name>Zn(2+)</name>
        <dbReference type="ChEBI" id="CHEBI:29105"/>
    </ligand>
</feature>
<feature type="binding site" evidence="12">
    <location>
        <position position="214"/>
    </location>
    <ligand>
        <name>Zn(2+)</name>
        <dbReference type="ChEBI" id="CHEBI:29105"/>
    </ligand>
</feature>
<comment type="catalytic activity">
    <reaction evidence="12">
        <text>tRNA(Cys) + L-cysteine + ATP = L-cysteinyl-tRNA(Cys) + AMP + diphosphate</text>
        <dbReference type="Rhea" id="RHEA:17773"/>
        <dbReference type="Rhea" id="RHEA-COMP:9661"/>
        <dbReference type="Rhea" id="RHEA-COMP:9679"/>
        <dbReference type="ChEBI" id="CHEBI:30616"/>
        <dbReference type="ChEBI" id="CHEBI:33019"/>
        <dbReference type="ChEBI" id="CHEBI:35235"/>
        <dbReference type="ChEBI" id="CHEBI:78442"/>
        <dbReference type="ChEBI" id="CHEBI:78517"/>
        <dbReference type="ChEBI" id="CHEBI:456215"/>
        <dbReference type="EC" id="6.1.1.16"/>
    </reaction>
</comment>
<keyword evidence="4 12" id="KW-0963">Cytoplasm</keyword>
<dbReference type="SUPFAM" id="SSF47323">
    <property type="entry name" value="Anticodon-binding domain of a subclass of class I aminoacyl-tRNA synthetases"/>
    <property type="match status" value="1"/>
</dbReference>
<evidence type="ECO:0000256" key="7">
    <source>
        <dbReference type="ARBA" id="ARBA00022741"/>
    </source>
</evidence>
<dbReference type="Gene3D" id="1.20.120.1910">
    <property type="entry name" value="Cysteine-tRNA ligase, C-terminal anti-codon recognition domain"/>
    <property type="match status" value="1"/>
</dbReference>
<comment type="caution">
    <text evidence="14">The sequence shown here is derived from an EMBL/GenBank/DDBJ whole genome shotgun (WGS) entry which is preliminary data.</text>
</comment>
<keyword evidence="10 12" id="KW-0648">Protein biosynthesis</keyword>
<dbReference type="Proteomes" id="UP000242660">
    <property type="component" value="Unassembled WGS sequence"/>
</dbReference>
<dbReference type="InterPro" id="IPR024909">
    <property type="entry name" value="Cys-tRNA/MSH_ligase"/>
</dbReference>
<keyword evidence="11 12" id="KW-0030">Aminoacyl-tRNA synthetase</keyword>
<dbReference type="InterPro" id="IPR015273">
    <property type="entry name" value="Cys-tRNA-synt_Ia_DALR"/>
</dbReference>
<dbReference type="InterPro" id="IPR014729">
    <property type="entry name" value="Rossmann-like_a/b/a_fold"/>
</dbReference>
<evidence type="ECO:0000256" key="6">
    <source>
        <dbReference type="ARBA" id="ARBA00022723"/>
    </source>
</evidence>
<feature type="binding site" evidence="12">
    <location>
        <position position="274"/>
    </location>
    <ligand>
        <name>ATP</name>
        <dbReference type="ChEBI" id="CHEBI:30616"/>
    </ligand>
</feature>
<dbReference type="EMBL" id="MUHY01000001">
    <property type="protein sequence ID" value="PSB91908.1"/>
    <property type="molecule type" value="Genomic_DNA"/>
</dbReference>
<proteinExistence type="inferred from homology"/>
<keyword evidence="7 12" id="KW-0547">Nucleotide-binding</keyword>
<evidence type="ECO:0000313" key="14">
    <source>
        <dbReference type="EMBL" id="PSB91908.1"/>
    </source>
</evidence>
<evidence type="ECO:0000256" key="2">
    <source>
        <dbReference type="ARBA" id="ARBA00005594"/>
    </source>
</evidence>
<dbReference type="Gene3D" id="3.40.50.620">
    <property type="entry name" value="HUPs"/>
    <property type="match status" value="1"/>
</dbReference>
<evidence type="ECO:0000256" key="12">
    <source>
        <dbReference type="HAMAP-Rule" id="MF_00041"/>
    </source>
</evidence>
<dbReference type="Pfam" id="PF09190">
    <property type="entry name" value="DALR_2"/>
    <property type="match status" value="1"/>
</dbReference>
<feature type="short sequence motif" description="'HIGH' region" evidence="12">
    <location>
        <begin position="32"/>
        <end position="42"/>
    </location>
</feature>
<comment type="subcellular location">
    <subcellularLocation>
        <location evidence="1 12">Cytoplasm</location>
    </subcellularLocation>
</comment>
<feature type="binding site" evidence="12">
    <location>
        <position position="243"/>
    </location>
    <ligand>
        <name>Zn(2+)</name>
        <dbReference type="ChEBI" id="CHEBI:29105"/>
    </ligand>
</feature>
<evidence type="ECO:0000256" key="11">
    <source>
        <dbReference type="ARBA" id="ARBA00023146"/>
    </source>
</evidence>
<keyword evidence="6 12" id="KW-0479">Metal-binding</keyword>
<feature type="short sequence motif" description="'KMSKS' region" evidence="12">
    <location>
        <begin position="271"/>
        <end position="275"/>
    </location>
</feature>
<comment type="similarity">
    <text evidence="2 12">Belongs to the class-I aminoacyl-tRNA synthetase family.</text>
</comment>
<dbReference type="HAMAP" id="MF_00041">
    <property type="entry name" value="Cys_tRNA_synth"/>
    <property type="match status" value="1"/>
</dbReference>
<dbReference type="EC" id="6.1.1.16" evidence="12"/>
<evidence type="ECO:0000313" key="15">
    <source>
        <dbReference type="Proteomes" id="UP000242660"/>
    </source>
</evidence>
<dbReference type="NCBIfam" id="TIGR00435">
    <property type="entry name" value="cysS"/>
    <property type="match status" value="1"/>
</dbReference>
<dbReference type="SUPFAM" id="SSF52374">
    <property type="entry name" value="Nucleotidylyl transferase"/>
    <property type="match status" value="1"/>
</dbReference>
<gene>
    <name evidence="12 14" type="primary">cysS</name>
    <name evidence="14" type="ORF">BZL35_00126</name>
</gene>
<evidence type="ECO:0000256" key="4">
    <source>
        <dbReference type="ARBA" id="ARBA00022490"/>
    </source>
</evidence>
<keyword evidence="15" id="KW-1185">Reference proteome</keyword>
<sequence length="464" mass="53309">MNFLRIYNSLTRDKQLFIPNNPGEVRMYVCGMTVYDYCHVGHARVMVVFDMVQRWLRTVGYDVTYVRNITDVDDKIIKRAIENRETICQLTTRFIQFMHEDADALGVQRPNYEPRATDFIPQMIDMISALQRNGYAYQAPDGDVNYAVRKFTQYGRLSGKSLEDLRVGERLVEKTTKQDLLDFVLWKSAKESEPEESKWPSPWGLGRPGWHIECSAMSCQLLGKHFDIHGGGADLQFPHHENEIAQSEGVSGHSFVNYWMHNGFVRIDNEKMSKSLDNFFTVREVLKKYDAEVVRFFILRAQYRSPLNYSDLHLDDASRALTRLYTALKDTSGDGDELDWDEPYAQRFHSAMSDDFNTPVAIAVLFELAHEVNKRRNPMLVRQLIGLGGTLGLLTRDPGNFLKCAVGVSISDTLHIDIEARIELRAQAKRARDFSLADRIRDELLAEGIVLEDRPGVATQWRRA</sequence>
<keyword evidence="8 12" id="KW-0862">Zinc</keyword>
<dbReference type="GO" id="GO:0016874">
    <property type="term" value="F:ligase activity"/>
    <property type="evidence" value="ECO:0007669"/>
    <property type="project" value="UniProtKB-KW"/>
</dbReference>
<name>A0ABX5FDV3_9BURK</name>
<evidence type="ECO:0000256" key="8">
    <source>
        <dbReference type="ARBA" id="ARBA00022833"/>
    </source>
</evidence>
<comment type="subunit">
    <text evidence="3 12">Monomer.</text>
</comment>
<feature type="binding site" evidence="12">
    <location>
        <position position="239"/>
    </location>
    <ligand>
        <name>Zn(2+)</name>
        <dbReference type="ChEBI" id="CHEBI:29105"/>
    </ligand>
</feature>
<feature type="domain" description="Cysteinyl-tRNA synthetase class Ia DALR" evidence="13">
    <location>
        <begin position="347"/>
        <end position="402"/>
    </location>
</feature>
<dbReference type="CDD" id="cd00672">
    <property type="entry name" value="CysRS_core"/>
    <property type="match status" value="1"/>
</dbReference>
<reference evidence="14 15" key="1">
    <citation type="journal article" date="2017" name="Front. Microbiol.">
        <title>Genome of Ca. Pandoraea novymonadis, an Endosymbiotic Bacterium of the Trypanosomatid Novymonas esmeraldas.</title>
        <authorList>
            <person name="Kostygov A.Y."/>
            <person name="Butenko A."/>
            <person name="Nenarokova A."/>
            <person name="Tashyreva D."/>
            <person name="Flegontov P."/>
            <person name="Lukes J."/>
            <person name="Yurchenko V."/>
        </authorList>
    </citation>
    <scope>NUCLEOTIDE SEQUENCE [LARGE SCALE GENOMIC DNA]</scope>
    <source>
        <strain evidence="14 15">E262</strain>
    </source>
</reference>
<dbReference type="PANTHER" id="PTHR10890:SF3">
    <property type="entry name" value="CYSTEINE--TRNA LIGASE, CYTOPLASMIC"/>
    <property type="match status" value="1"/>
</dbReference>
<dbReference type="Pfam" id="PF01406">
    <property type="entry name" value="tRNA-synt_1e"/>
    <property type="match status" value="1"/>
</dbReference>
<evidence type="ECO:0000256" key="10">
    <source>
        <dbReference type="ARBA" id="ARBA00022917"/>
    </source>
</evidence>
<evidence type="ECO:0000259" key="13">
    <source>
        <dbReference type="SMART" id="SM00840"/>
    </source>
</evidence>
<dbReference type="CDD" id="cd07963">
    <property type="entry name" value="Anticodon_Ia_Cys"/>
    <property type="match status" value="1"/>
</dbReference>
<dbReference type="InterPro" id="IPR015803">
    <property type="entry name" value="Cys-tRNA-ligase"/>
</dbReference>
<dbReference type="RefSeq" id="WP_106181836.1">
    <property type="nucleotide sequence ID" value="NZ_MUHY01000001.1"/>
</dbReference>
<organism evidence="14 15">
    <name type="scientific">Candidatus Pandoraea novymonadis</name>
    <dbReference type="NCBI Taxonomy" id="1808959"/>
    <lineage>
        <taxon>Bacteria</taxon>
        <taxon>Pseudomonadati</taxon>
        <taxon>Pseudomonadota</taxon>
        <taxon>Betaproteobacteria</taxon>
        <taxon>Burkholderiales</taxon>
        <taxon>Burkholderiaceae</taxon>
        <taxon>Pandoraea</taxon>
    </lineage>
</organism>
<keyword evidence="5 12" id="KW-0436">Ligase</keyword>
<comment type="cofactor">
    <cofactor evidence="12">
        <name>Zn(2+)</name>
        <dbReference type="ChEBI" id="CHEBI:29105"/>
    </cofactor>
    <text evidence="12">Binds 1 zinc ion per subunit.</text>
</comment>
<keyword evidence="9 12" id="KW-0067">ATP-binding</keyword>
<evidence type="ECO:0000256" key="3">
    <source>
        <dbReference type="ARBA" id="ARBA00011245"/>
    </source>
</evidence>
<dbReference type="PRINTS" id="PR00983">
    <property type="entry name" value="TRNASYNTHCYS"/>
</dbReference>
<dbReference type="PANTHER" id="PTHR10890">
    <property type="entry name" value="CYSTEINYL-TRNA SYNTHETASE"/>
    <property type="match status" value="1"/>
</dbReference>
<evidence type="ECO:0000256" key="9">
    <source>
        <dbReference type="ARBA" id="ARBA00022840"/>
    </source>
</evidence>